<accession>A0A7W4VWP1</accession>
<organism evidence="3 4">
    <name type="scientific">Nocardioides soli</name>
    <dbReference type="NCBI Taxonomy" id="1036020"/>
    <lineage>
        <taxon>Bacteria</taxon>
        <taxon>Bacillati</taxon>
        <taxon>Actinomycetota</taxon>
        <taxon>Actinomycetes</taxon>
        <taxon>Propionibacteriales</taxon>
        <taxon>Nocardioidaceae</taxon>
        <taxon>Nocardioides</taxon>
    </lineage>
</organism>
<dbReference type="Proteomes" id="UP000589626">
    <property type="component" value="Unassembled WGS sequence"/>
</dbReference>
<dbReference type="EC" id="4.2.1.17" evidence="3"/>
<dbReference type="GO" id="GO:0006635">
    <property type="term" value="P:fatty acid beta-oxidation"/>
    <property type="evidence" value="ECO:0007669"/>
    <property type="project" value="TreeGrafter"/>
</dbReference>
<evidence type="ECO:0000313" key="3">
    <source>
        <dbReference type="EMBL" id="MBB3042883.1"/>
    </source>
</evidence>
<dbReference type="EC" id="4.2.1.116" evidence="3"/>
<dbReference type="Gene3D" id="3.90.226.10">
    <property type="entry name" value="2-enoyl-CoA Hydratase, Chain A, domain 1"/>
    <property type="match status" value="1"/>
</dbReference>
<dbReference type="PANTHER" id="PTHR11941:SF54">
    <property type="entry name" value="ENOYL-COA HYDRATASE, MITOCHONDRIAL"/>
    <property type="match status" value="1"/>
</dbReference>
<dbReference type="Pfam" id="PF00378">
    <property type="entry name" value="ECH_1"/>
    <property type="match status" value="1"/>
</dbReference>
<dbReference type="PANTHER" id="PTHR11941">
    <property type="entry name" value="ENOYL-COA HYDRATASE-RELATED"/>
    <property type="match status" value="1"/>
</dbReference>
<sequence length="264" mass="26939">MPVTVSVDPDGVALLLLDRAAKRNALDIAMVESLRDAVAQIAVRDDVRVVLVRGAGGTFCAGADIADWVSPSHDVAERNSRLGQDAFGALAALPVPSVAIIEGGAYGGGLELALACDLRIAAADATLGLPELGLGNLPSWGGTSRLVDVAGLGVARHLLLSGELISGARAAELLVVTSAHPAAELDVAVKETTTRLLGAEPTAVRLAKEFLAGARTTLTGEDALAGYTACLDSSRRRKQDFLDRKAAARAAKAASTSPTEGTAS</sequence>
<keyword evidence="4" id="KW-1185">Reference proteome</keyword>
<dbReference type="InterPro" id="IPR001753">
    <property type="entry name" value="Enoyl-CoA_hydra/iso"/>
</dbReference>
<protein>
    <submittedName>
        <fullName evidence="3">Enoyl-CoA hydratase/3-hydroxypropionyl-coenzyme A dehydratase</fullName>
        <ecNumber evidence="3">4.2.1.116</ecNumber>
        <ecNumber evidence="3">4.2.1.17</ecNumber>
    </submittedName>
</protein>
<comment type="caution">
    <text evidence="3">The sequence shown here is derived from an EMBL/GenBank/DDBJ whole genome shotgun (WGS) entry which is preliminary data.</text>
</comment>
<proteinExistence type="inferred from homology"/>
<keyword evidence="3" id="KW-0456">Lyase</keyword>
<gene>
    <name evidence="3" type="ORF">FHU40_002701</name>
</gene>
<dbReference type="SUPFAM" id="SSF52096">
    <property type="entry name" value="ClpP/crotonase"/>
    <property type="match status" value="1"/>
</dbReference>
<dbReference type="PROSITE" id="PS00166">
    <property type="entry name" value="ENOYL_COA_HYDRATASE"/>
    <property type="match status" value="1"/>
</dbReference>
<dbReference type="InterPro" id="IPR018376">
    <property type="entry name" value="Enoyl-CoA_hyd/isom_CS"/>
</dbReference>
<reference evidence="3 4" key="1">
    <citation type="submission" date="2020-08" db="EMBL/GenBank/DDBJ databases">
        <title>Sequencing the genomes of 1000 actinobacteria strains.</title>
        <authorList>
            <person name="Klenk H.-P."/>
        </authorList>
    </citation>
    <scope>NUCLEOTIDE SEQUENCE [LARGE SCALE GENOMIC DNA]</scope>
    <source>
        <strain evidence="3 4">DSM 105498</strain>
    </source>
</reference>
<dbReference type="RefSeq" id="WP_183592800.1">
    <property type="nucleotide sequence ID" value="NZ_JACHWR010000002.1"/>
</dbReference>
<name>A0A7W4VWP1_9ACTN</name>
<evidence type="ECO:0000313" key="4">
    <source>
        <dbReference type="Proteomes" id="UP000589626"/>
    </source>
</evidence>
<evidence type="ECO:0000256" key="1">
    <source>
        <dbReference type="ARBA" id="ARBA00005254"/>
    </source>
</evidence>
<dbReference type="AlphaFoldDB" id="A0A7W4VWP1"/>
<dbReference type="CDD" id="cd06558">
    <property type="entry name" value="crotonase-like"/>
    <property type="match status" value="1"/>
</dbReference>
<dbReference type="GO" id="GO:0043956">
    <property type="term" value="F:3-hydroxypropionyl-CoA dehydratase activity"/>
    <property type="evidence" value="ECO:0007669"/>
    <property type="project" value="UniProtKB-EC"/>
</dbReference>
<dbReference type="EMBL" id="JACHWR010000002">
    <property type="protein sequence ID" value="MBB3042883.1"/>
    <property type="molecule type" value="Genomic_DNA"/>
</dbReference>
<dbReference type="InterPro" id="IPR029045">
    <property type="entry name" value="ClpP/crotonase-like_dom_sf"/>
</dbReference>
<comment type="similarity">
    <text evidence="1 2">Belongs to the enoyl-CoA hydratase/isomerase family.</text>
</comment>
<evidence type="ECO:0000256" key="2">
    <source>
        <dbReference type="RuleBase" id="RU003707"/>
    </source>
</evidence>